<reference evidence="1 2" key="1">
    <citation type="submission" date="2017-11" db="EMBL/GenBank/DDBJ databases">
        <title>Comparitive Functional Genomics of Dry Heat Resistant strains isolated from the Viking Spacecraft.</title>
        <authorList>
            <person name="Seuylemezian A."/>
            <person name="Cooper K."/>
            <person name="Vaishampayan P."/>
        </authorList>
    </citation>
    <scope>NUCLEOTIDE SEQUENCE [LARGE SCALE GENOMIC DNA]</scope>
    <source>
        <strain evidence="1 2">V32-6</strain>
    </source>
</reference>
<protein>
    <submittedName>
        <fullName evidence="1">Uncharacterized protein</fullName>
    </submittedName>
</protein>
<gene>
    <name evidence="1" type="ORF">CVD27_20080</name>
</gene>
<sequence>MEKMDSASIVSIFNSDDSAPEVLQAMKDISSLSGVLSDLGSHTFYQSPMEILRFLRIIQLINEEALGLDEKIENSETLYYRYRNRYSDPEFPTKKKIEQIVNILAKYNWISKHSRLIKMRDVGKRMMDVLIRLANDSLAYHMHDDIGRSLFQARRDAEISEAYDDQGISGGNKIASMIKNVADAIQLMEERELEMLADRNALPQLELIHELMKDLEGKLQERFRQFQTMEESLVLTELMQRGTAALAKGTNLSLGMITKYLKFTTMQNTPLSSTLNPEKVREFIVKMFDPPIESDVPNIYQLLSFMEQNQYEGEAMDGLWIPVKFAAPIPALAIDEALTYMEEYEPLTENIDEIDVDPEFETNVISQTDLDELMRETNWLLTKNMIETSKIEEFLEQHEETPLEEVIIKATSSEWSDAVNALTAISALVGNKKVTVEKSNQKNKLPTFNRNWEWMNDEDRVNIVRKRNTGQEKRNSE</sequence>
<dbReference type="AlphaFoldDB" id="A0A2N5HAA8"/>
<name>A0A2N5HAA8_9BACI</name>
<evidence type="ECO:0000313" key="2">
    <source>
        <dbReference type="Proteomes" id="UP000234950"/>
    </source>
</evidence>
<evidence type="ECO:0000313" key="1">
    <source>
        <dbReference type="EMBL" id="PLS02453.1"/>
    </source>
</evidence>
<keyword evidence="2" id="KW-1185">Reference proteome</keyword>
<organism evidence="1 2">
    <name type="scientific">Neobacillus cucumis</name>
    <dbReference type="NCBI Taxonomy" id="1740721"/>
    <lineage>
        <taxon>Bacteria</taxon>
        <taxon>Bacillati</taxon>
        <taxon>Bacillota</taxon>
        <taxon>Bacilli</taxon>
        <taxon>Bacillales</taxon>
        <taxon>Bacillaceae</taxon>
        <taxon>Neobacillus</taxon>
    </lineage>
</organism>
<dbReference type="RefSeq" id="WP_101649796.1">
    <property type="nucleotide sequence ID" value="NZ_PGVE01000072.1"/>
</dbReference>
<proteinExistence type="predicted"/>
<accession>A0A2N5HAA8</accession>
<dbReference type="EMBL" id="PGVE01000072">
    <property type="protein sequence ID" value="PLS02453.1"/>
    <property type="molecule type" value="Genomic_DNA"/>
</dbReference>
<dbReference type="OrthoDB" id="2505901at2"/>
<dbReference type="Proteomes" id="UP000234950">
    <property type="component" value="Unassembled WGS sequence"/>
</dbReference>
<comment type="caution">
    <text evidence="1">The sequence shown here is derived from an EMBL/GenBank/DDBJ whole genome shotgun (WGS) entry which is preliminary data.</text>
</comment>